<name>A0A7W9YMT0_9ACTN</name>
<dbReference type="EMBL" id="JACHDS010000001">
    <property type="protein sequence ID" value="MBB6174855.1"/>
    <property type="molecule type" value="Genomic_DNA"/>
</dbReference>
<gene>
    <name evidence="1" type="ORF">HNR23_004915</name>
</gene>
<organism evidence="1 2">
    <name type="scientific">Nocardiopsis mwathae</name>
    <dbReference type="NCBI Taxonomy" id="1472723"/>
    <lineage>
        <taxon>Bacteria</taxon>
        <taxon>Bacillati</taxon>
        <taxon>Actinomycetota</taxon>
        <taxon>Actinomycetes</taxon>
        <taxon>Streptosporangiales</taxon>
        <taxon>Nocardiopsidaceae</taxon>
        <taxon>Nocardiopsis</taxon>
    </lineage>
</organism>
<proteinExistence type="predicted"/>
<evidence type="ECO:0000313" key="2">
    <source>
        <dbReference type="Proteomes" id="UP000546642"/>
    </source>
</evidence>
<evidence type="ECO:0000313" key="1">
    <source>
        <dbReference type="EMBL" id="MBB6174855.1"/>
    </source>
</evidence>
<protein>
    <submittedName>
        <fullName evidence="1">Uncharacterized protein</fullName>
    </submittedName>
</protein>
<sequence>MSESTSTDYTRHSLLSQLQAAINRLGHPALMALGGTDYPVLYALRSDGRRVAVVAMRLQDRWWFIAGDSDPIPADNPEMAARSLIGNTKGEVRELFARRPQPRGSQQMAAAAA</sequence>
<comment type="caution">
    <text evidence="1">The sequence shown here is derived from an EMBL/GenBank/DDBJ whole genome shotgun (WGS) entry which is preliminary data.</text>
</comment>
<dbReference type="Proteomes" id="UP000546642">
    <property type="component" value="Unassembled WGS sequence"/>
</dbReference>
<dbReference type="RefSeq" id="WP_184079160.1">
    <property type="nucleotide sequence ID" value="NZ_JACHDS010000001.1"/>
</dbReference>
<keyword evidence="2" id="KW-1185">Reference proteome</keyword>
<reference evidence="1 2" key="1">
    <citation type="submission" date="2020-08" db="EMBL/GenBank/DDBJ databases">
        <title>Sequencing the genomes of 1000 actinobacteria strains.</title>
        <authorList>
            <person name="Klenk H.-P."/>
        </authorList>
    </citation>
    <scope>NUCLEOTIDE SEQUENCE [LARGE SCALE GENOMIC DNA]</scope>
    <source>
        <strain evidence="1 2">DSM 46659</strain>
    </source>
</reference>
<dbReference type="AlphaFoldDB" id="A0A7W9YMT0"/>
<accession>A0A7W9YMT0</accession>